<evidence type="ECO:0000313" key="2">
    <source>
        <dbReference type="EMBL" id="WWS86060.1"/>
    </source>
</evidence>
<keyword evidence="3" id="KW-1185">Reference proteome</keyword>
<dbReference type="RefSeq" id="WP_338567265.1">
    <property type="nucleotide sequence ID" value="NZ_CP146240.1"/>
</dbReference>
<dbReference type="InterPro" id="IPR015393">
    <property type="entry name" value="DUF1972"/>
</dbReference>
<gene>
    <name evidence="2" type="ORF">V8Z62_07925</name>
</gene>
<dbReference type="Pfam" id="PF09314">
    <property type="entry name" value="DUF1972"/>
    <property type="match status" value="1"/>
</dbReference>
<organism evidence="2 3">
    <name type="scientific">Microbacterium paraoxydans</name>
    <dbReference type="NCBI Taxonomy" id="199592"/>
    <lineage>
        <taxon>Bacteria</taxon>
        <taxon>Bacillati</taxon>
        <taxon>Actinomycetota</taxon>
        <taxon>Actinomycetes</taxon>
        <taxon>Micrococcales</taxon>
        <taxon>Microbacteriaceae</taxon>
        <taxon>Microbacterium</taxon>
    </lineage>
</organism>
<proteinExistence type="predicted"/>
<accession>A0ABZ2I0R4</accession>
<evidence type="ECO:0000313" key="3">
    <source>
        <dbReference type="Proteomes" id="UP001377573"/>
    </source>
</evidence>
<sequence>MDGLEWRRSKWGPRGKAYYRWAEQFGVRTADALIADAPGISDY</sequence>
<name>A0ABZ2I0R4_9MICO</name>
<feature type="non-terminal residue" evidence="2">
    <location>
        <position position="43"/>
    </location>
</feature>
<dbReference type="Proteomes" id="UP001377573">
    <property type="component" value="Chromosome"/>
</dbReference>
<reference evidence="2 3" key="1">
    <citation type="submission" date="2024-02" db="EMBL/GenBank/DDBJ databases">
        <authorList>
            <person name="Alasadi S."/>
            <person name="Hussein S.A."/>
        </authorList>
    </citation>
    <scope>NUCLEOTIDE SEQUENCE [LARGE SCALE GENOMIC DNA]</scope>
    <source>
        <strain evidence="2 3">GJ_SRA_44_2022</strain>
    </source>
</reference>
<protein>
    <submittedName>
        <fullName evidence="2">DUF1972 domain-containing protein</fullName>
    </submittedName>
</protein>
<dbReference type="EMBL" id="CP146240">
    <property type="protein sequence ID" value="WWS86060.1"/>
    <property type="molecule type" value="Genomic_DNA"/>
</dbReference>
<evidence type="ECO:0000259" key="1">
    <source>
        <dbReference type="Pfam" id="PF09314"/>
    </source>
</evidence>
<feature type="domain" description="DUF1972" evidence="1">
    <location>
        <begin position="2"/>
        <end position="43"/>
    </location>
</feature>